<comment type="caution">
    <text evidence="1">The sequence shown here is derived from an EMBL/GenBank/DDBJ whole genome shotgun (WGS) entry which is preliminary data.</text>
</comment>
<evidence type="ECO:0000313" key="2">
    <source>
        <dbReference type="Proteomes" id="UP001516351"/>
    </source>
</evidence>
<evidence type="ECO:0000313" key="1">
    <source>
        <dbReference type="EMBL" id="NVN48212.1"/>
    </source>
</evidence>
<accession>A0ABX2PAK9</accession>
<protein>
    <submittedName>
        <fullName evidence="1">Uncharacterized protein</fullName>
    </submittedName>
</protein>
<dbReference type="RefSeq" id="WP_267311316.1">
    <property type="nucleotide sequence ID" value="NZ_JABXXV010000011.1"/>
</dbReference>
<keyword evidence="2" id="KW-1185">Reference proteome</keyword>
<organism evidence="1 2">
    <name type="scientific">Asaia spathodeae</name>
    <dbReference type="NCBI Taxonomy" id="657016"/>
    <lineage>
        <taxon>Bacteria</taxon>
        <taxon>Pseudomonadati</taxon>
        <taxon>Pseudomonadota</taxon>
        <taxon>Alphaproteobacteria</taxon>
        <taxon>Acetobacterales</taxon>
        <taxon>Acetobacteraceae</taxon>
        <taxon>Asaia</taxon>
    </lineage>
</organism>
<dbReference type="Proteomes" id="UP001516351">
    <property type="component" value="Unassembled WGS sequence"/>
</dbReference>
<gene>
    <name evidence="1" type="ORF">HW542_15535</name>
</gene>
<reference evidence="1 2" key="1">
    <citation type="submission" date="2020-06" db="EMBL/GenBank/DDBJ databases">
        <title>Synonyms of Asaia species.</title>
        <authorList>
            <person name="Sombolestani A."/>
        </authorList>
    </citation>
    <scope>NUCLEOTIDE SEQUENCE [LARGE SCALE GENOMIC DNA]</scope>
    <source>
        <strain evidence="1 2">LMG 27047</strain>
    </source>
</reference>
<proteinExistence type="predicted"/>
<sequence>MNDAQSADKKKPGEFWIDKAHELAALKPDLLEKTLDAMEPNAAASFREYLERKSGDPAIAELPR</sequence>
<dbReference type="EMBL" id="JABXXV010000011">
    <property type="protein sequence ID" value="NVN48212.1"/>
    <property type="molecule type" value="Genomic_DNA"/>
</dbReference>
<name>A0ABX2PAK9_9PROT</name>